<evidence type="ECO:0000313" key="1">
    <source>
        <dbReference type="EMBL" id="KAI4323825.1"/>
    </source>
</evidence>
<gene>
    <name evidence="1" type="ORF">L6164_023402</name>
</gene>
<protein>
    <submittedName>
        <fullName evidence="1">Uncharacterized protein</fullName>
    </submittedName>
</protein>
<evidence type="ECO:0000313" key="2">
    <source>
        <dbReference type="Proteomes" id="UP000828941"/>
    </source>
</evidence>
<keyword evidence="2" id="KW-1185">Reference proteome</keyword>
<comment type="caution">
    <text evidence="1">The sequence shown here is derived from an EMBL/GenBank/DDBJ whole genome shotgun (WGS) entry which is preliminary data.</text>
</comment>
<sequence length="266" mass="31136">MFQVPSRRTITRDCMKLFMDEKEKLKSSLSTSSHMVSLTTDTWTSIQNLNYMWVTAHYIGNDWELNKKLLAFCPIADHKGETIGKCLEKIIKEWGISKVCTVTVDNATSNNVALSYLVRRLNDVHGTILKGEFMHLSTYLMLDCAENFEKAFARLEDDDMSYLASFGHDYPPNSDDWKRARVFTKFLKIFYDATLSFSSSLHVTYNVFFHKLIDIRQTLLKWKDNDDFVLKSMAANMQKKFGKYWEDERTLIICYLWLWFLIQVSG</sequence>
<dbReference type="Proteomes" id="UP000828941">
    <property type="component" value="Chromosome 9"/>
</dbReference>
<organism evidence="1 2">
    <name type="scientific">Bauhinia variegata</name>
    <name type="common">Purple orchid tree</name>
    <name type="synonym">Phanera variegata</name>
    <dbReference type="NCBI Taxonomy" id="167791"/>
    <lineage>
        <taxon>Eukaryota</taxon>
        <taxon>Viridiplantae</taxon>
        <taxon>Streptophyta</taxon>
        <taxon>Embryophyta</taxon>
        <taxon>Tracheophyta</taxon>
        <taxon>Spermatophyta</taxon>
        <taxon>Magnoliopsida</taxon>
        <taxon>eudicotyledons</taxon>
        <taxon>Gunneridae</taxon>
        <taxon>Pentapetalae</taxon>
        <taxon>rosids</taxon>
        <taxon>fabids</taxon>
        <taxon>Fabales</taxon>
        <taxon>Fabaceae</taxon>
        <taxon>Cercidoideae</taxon>
        <taxon>Cercideae</taxon>
        <taxon>Bauhiniinae</taxon>
        <taxon>Bauhinia</taxon>
    </lineage>
</organism>
<name>A0ACB9MN50_BAUVA</name>
<dbReference type="EMBL" id="CM039434">
    <property type="protein sequence ID" value="KAI4323825.1"/>
    <property type="molecule type" value="Genomic_DNA"/>
</dbReference>
<proteinExistence type="predicted"/>
<accession>A0ACB9MN50</accession>
<reference evidence="1 2" key="1">
    <citation type="journal article" date="2022" name="DNA Res.">
        <title>Chromosomal-level genome assembly of the orchid tree Bauhinia variegata (Leguminosae; Cercidoideae) supports the allotetraploid origin hypothesis of Bauhinia.</title>
        <authorList>
            <person name="Zhong Y."/>
            <person name="Chen Y."/>
            <person name="Zheng D."/>
            <person name="Pang J."/>
            <person name="Liu Y."/>
            <person name="Luo S."/>
            <person name="Meng S."/>
            <person name="Qian L."/>
            <person name="Wei D."/>
            <person name="Dai S."/>
            <person name="Zhou R."/>
        </authorList>
    </citation>
    <scope>NUCLEOTIDE SEQUENCE [LARGE SCALE GENOMIC DNA]</scope>
    <source>
        <strain evidence="1">BV-YZ2020</strain>
    </source>
</reference>